<dbReference type="PROSITE" id="PS50045">
    <property type="entry name" value="SIGMA54_INTERACT_4"/>
    <property type="match status" value="1"/>
</dbReference>
<evidence type="ECO:0000256" key="11">
    <source>
        <dbReference type="ARBA" id="ARBA00023159"/>
    </source>
</evidence>
<dbReference type="PROSITE" id="PS00688">
    <property type="entry name" value="SIGMA54_INTERACT_3"/>
    <property type="match status" value="1"/>
</dbReference>
<dbReference type="SMART" id="SM00382">
    <property type="entry name" value="AAA"/>
    <property type="match status" value="1"/>
</dbReference>
<evidence type="ECO:0000256" key="5">
    <source>
        <dbReference type="ARBA" id="ARBA00022553"/>
    </source>
</evidence>
<dbReference type="PRINTS" id="PR01590">
    <property type="entry name" value="HTHFIS"/>
</dbReference>
<feature type="domain" description="Response regulatory" evidence="18">
    <location>
        <begin position="6"/>
        <end position="120"/>
    </location>
</feature>
<dbReference type="Pfam" id="PF00158">
    <property type="entry name" value="Sigma54_activat"/>
    <property type="match status" value="1"/>
</dbReference>
<dbReference type="CDD" id="cd00009">
    <property type="entry name" value="AAA"/>
    <property type="match status" value="1"/>
</dbReference>
<evidence type="ECO:0000256" key="6">
    <source>
        <dbReference type="ARBA" id="ARBA00022741"/>
    </source>
</evidence>
<keyword evidence="7" id="KW-0067">ATP-binding</keyword>
<dbReference type="AlphaFoldDB" id="A0A7T0G0E2"/>
<evidence type="ECO:0000256" key="14">
    <source>
        <dbReference type="ARBA" id="ARBA00029881"/>
    </source>
</evidence>
<keyword evidence="13" id="KW-0535">Nitrogen fixation</keyword>
<evidence type="ECO:0000256" key="15">
    <source>
        <dbReference type="ARBA" id="ARBA00031910"/>
    </source>
</evidence>
<dbReference type="GO" id="GO:0005737">
    <property type="term" value="C:cytoplasm"/>
    <property type="evidence" value="ECO:0007669"/>
    <property type="project" value="UniProtKB-SubCell"/>
</dbReference>
<dbReference type="PANTHER" id="PTHR32071:SF95">
    <property type="entry name" value="DNA-BINDING TRANSCRIPTIONAL REGULATOR NTRC"/>
    <property type="match status" value="1"/>
</dbReference>
<dbReference type="EMBL" id="CP048685">
    <property type="protein sequence ID" value="QPJ62284.1"/>
    <property type="molecule type" value="Genomic_DNA"/>
</dbReference>
<keyword evidence="9" id="KW-0805">Transcription regulation</keyword>
<feature type="modified residue" description="4-aspartylphosphate" evidence="16">
    <location>
        <position position="55"/>
    </location>
</feature>
<dbReference type="InterPro" id="IPR058031">
    <property type="entry name" value="AAA_lid_NorR"/>
</dbReference>
<dbReference type="Pfam" id="PF02954">
    <property type="entry name" value="HTH_8"/>
    <property type="match status" value="1"/>
</dbReference>
<evidence type="ECO:0000256" key="8">
    <source>
        <dbReference type="ARBA" id="ARBA00023012"/>
    </source>
</evidence>
<dbReference type="Gene3D" id="3.40.50.300">
    <property type="entry name" value="P-loop containing nucleotide triphosphate hydrolases"/>
    <property type="match status" value="1"/>
</dbReference>
<dbReference type="FunFam" id="3.40.50.300:FF:000006">
    <property type="entry name" value="DNA-binding transcriptional regulator NtrC"/>
    <property type="match status" value="1"/>
</dbReference>
<dbReference type="InterPro" id="IPR011006">
    <property type="entry name" value="CheY-like_superfamily"/>
</dbReference>
<evidence type="ECO:0000256" key="16">
    <source>
        <dbReference type="PROSITE-ProRule" id="PRU00169"/>
    </source>
</evidence>
<dbReference type="Pfam" id="PF00072">
    <property type="entry name" value="Response_reg"/>
    <property type="match status" value="1"/>
</dbReference>
<keyword evidence="6" id="KW-0547">Nucleotide-binding</keyword>
<dbReference type="InterPro" id="IPR025944">
    <property type="entry name" value="Sigma_54_int_dom_CS"/>
</dbReference>
<evidence type="ECO:0000256" key="3">
    <source>
        <dbReference type="ARBA" id="ARBA00022490"/>
    </source>
</evidence>
<comment type="subcellular location">
    <subcellularLocation>
        <location evidence="1">Cytoplasm</location>
    </subcellularLocation>
</comment>
<evidence type="ECO:0000313" key="19">
    <source>
        <dbReference type="EMBL" id="QPJ62284.1"/>
    </source>
</evidence>
<keyword evidence="8" id="KW-0902">Two-component regulatory system</keyword>
<dbReference type="SUPFAM" id="SSF52540">
    <property type="entry name" value="P-loop containing nucleoside triphosphate hydrolases"/>
    <property type="match status" value="1"/>
</dbReference>
<protein>
    <recommendedName>
        <fullName evidence="2">DNA-binding transcriptional regulator NtrC</fullName>
    </recommendedName>
    <alternativeName>
        <fullName evidence="14">Nitrogen regulation protein NR(I)</fullName>
    </alternativeName>
    <alternativeName>
        <fullName evidence="15">Nitrogen regulator I</fullName>
    </alternativeName>
</protein>
<keyword evidence="11" id="KW-0010">Activator</keyword>
<keyword evidence="10" id="KW-0238">DNA-binding</keyword>
<evidence type="ECO:0000256" key="7">
    <source>
        <dbReference type="ARBA" id="ARBA00022840"/>
    </source>
</evidence>
<keyword evidence="3" id="KW-0963">Cytoplasm</keyword>
<accession>A0A7T0G0E2</accession>
<evidence type="ECO:0000313" key="20">
    <source>
        <dbReference type="Proteomes" id="UP000594688"/>
    </source>
</evidence>
<reference evidence="19 20" key="1">
    <citation type="submission" date="2020-02" db="EMBL/GenBank/DDBJ databases">
        <title>Genomic and physiological characterization of two novel Nitrospinaceae genera.</title>
        <authorList>
            <person name="Mueller A.J."/>
            <person name="Jung M.-Y."/>
            <person name="Strachan C.R."/>
            <person name="Herbold C.W."/>
            <person name="Kirkegaard R.H."/>
            <person name="Daims H."/>
        </authorList>
    </citation>
    <scope>NUCLEOTIDE SEQUENCE [LARGE SCALE GENOMIC DNA]</scope>
    <source>
        <strain evidence="19">EB</strain>
    </source>
</reference>
<dbReference type="GO" id="GO:0005524">
    <property type="term" value="F:ATP binding"/>
    <property type="evidence" value="ECO:0007669"/>
    <property type="project" value="UniProtKB-KW"/>
</dbReference>
<gene>
    <name evidence="19" type="primary">glnG</name>
    <name evidence="19" type="ORF">G3M70_10540</name>
</gene>
<dbReference type="InterPro" id="IPR009057">
    <property type="entry name" value="Homeodomain-like_sf"/>
</dbReference>
<dbReference type="Proteomes" id="UP000594688">
    <property type="component" value="Chromosome"/>
</dbReference>
<dbReference type="GO" id="GO:0000160">
    <property type="term" value="P:phosphorelay signal transduction system"/>
    <property type="evidence" value="ECO:0007669"/>
    <property type="project" value="UniProtKB-KW"/>
</dbReference>
<evidence type="ECO:0000256" key="10">
    <source>
        <dbReference type="ARBA" id="ARBA00023125"/>
    </source>
</evidence>
<dbReference type="InterPro" id="IPR025662">
    <property type="entry name" value="Sigma_54_int_dom_ATP-bd_1"/>
</dbReference>
<evidence type="ECO:0000259" key="18">
    <source>
        <dbReference type="PROSITE" id="PS50110"/>
    </source>
</evidence>
<evidence type="ECO:0000256" key="4">
    <source>
        <dbReference type="ARBA" id="ARBA00022491"/>
    </source>
</evidence>
<dbReference type="PROSITE" id="PS00675">
    <property type="entry name" value="SIGMA54_INTERACT_1"/>
    <property type="match status" value="1"/>
</dbReference>
<sequence length="493" mass="55673">MTVSNKILVVDDEESILWVFKKALEKRNITVHTAESAQQALDKIQRNDYLLIFTDIFMEGMSGLDLLTAIKSRKPSPPVVVMTAQDTMNNTIEAMRQGAFDYVSKPFDLEDIYDLVDRVVETSNIKPPEKEPTPPEEAFSVDAIIGRSKHMQDIFKTIGKASVTDLAVLITGESGTGKEMVARALHYYSHRVEEKFIAINCAAIARELLESELFGHEKGAFTGAVESKKGKFELANRGTLFLDEIGDMEISLQAKILRVLQNNEFYRVGGREPVKVDVRIIAATNQNLHELMKQKLFREDLFHRLNVIQIPLPPLRERLEDVPHLANFFLRRISEELAHESVFLSPEVDRLFKNYQWPGNIRELENVIKRGAVLASGGAILPEHLPPGLQEGVIGKSAVNEFWEQHLDPLVRGFLQSHAESDHGNLYDKLVDALEKNLFEHLLRRLNGNQVATAKALGINRNTLKRKIDALNIEPKKGRHLNQKEGTPEDGIK</sequence>
<dbReference type="Gene3D" id="1.10.8.60">
    <property type="match status" value="1"/>
</dbReference>
<keyword evidence="5 16" id="KW-0597">Phosphoprotein</keyword>
<dbReference type="SUPFAM" id="SSF46689">
    <property type="entry name" value="Homeodomain-like"/>
    <property type="match status" value="1"/>
</dbReference>
<dbReference type="Gene3D" id="3.40.50.2300">
    <property type="match status" value="1"/>
</dbReference>
<evidence type="ECO:0000256" key="2">
    <source>
        <dbReference type="ARBA" id="ARBA00019059"/>
    </source>
</evidence>
<dbReference type="PROSITE" id="PS50110">
    <property type="entry name" value="RESPONSE_REGULATORY"/>
    <property type="match status" value="1"/>
</dbReference>
<dbReference type="SUPFAM" id="SSF52172">
    <property type="entry name" value="CheY-like"/>
    <property type="match status" value="1"/>
</dbReference>
<dbReference type="InterPro" id="IPR002078">
    <property type="entry name" value="Sigma_54_int"/>
</dbReference>
<proteinExistence type="predicted"/>
<dbReference type="KEGG" id="nli:G3M70_10540"/>
<keyword evidence="12" id="KW-0804">Transcription</keyword>
<dbReference type="Pfam" id="PF25601">
    <property type="entry name" value="AAA_lid_14"/>
    <property type="match status" value="1"/>
</dbReference>
<feature type="domain" description="Sigma-54 factor interaction" evidence="17">
    <location>
        <begin position="144"/>
        <end position="373"/>
    </location>
</feature>
<dbReference type="InterPro" id="IPR027417">
    <property type="entry name" value="P-loop_NTPase"/>
</dbReference>
<dbReference type="InterPro" id="IPR003593">
    <property type="entry name" value="AAA+_ATPase"/>
</dbReference>
<evidence type="ECO:0000256" key="12">
    <source>
        <dbReference type="ARBA" id="ARBA00023163"/>
    </source>
</evidence>
<organism evidence="19 20">
    <name type="scientific">Candidatus Nitronauta litoralis</name>
    <dbReference type="NCBI Taxonomy" id="2705533"/>
    <lineage>
        <taxon>Bacteria</taxon>
        <taxon>Pseudomonadati</taxon>
        <taxon>Nitrospinota/Tectimicrobiota group</taxon>
        <taxon>Nitrospinota</taxon>
        <taxon>Nitrospinia</taxon>
        <taxon>Nitrospinales</taxon>
        <taxon>Nitrospinaceae</taxon>
        <taxon>Candidatus Nitronauta</taxon>
    </lineage>
</organism>
<keyword evidence="4" id="KW-0678">Repressor</keyword>
<dbReference type="SMART" id="SM00448">
    <property type="entry name" value="REC"/>
    <property type="match status" value="1"/>
</dbReference>
<dbReference type="Gene3D" id="1.10.10.60">
    <property type="entry name" value="Homeodomain-like"/>
    <property type="match status" value="1"/>
</dbReference>
<dbReference type="InterPro" id="IPR001789">
    <property type="entry name" value="Sig_transdc_resp-reg_receiver"/>
</dbReference>
<dbReference type="GO" id="GO:0043565">
    <property type="term" value="F:sequence-specific DNA binding"/>
    <property type="evidence" value="ECO:0007669"/>
    <property type="project" value="InterPro"/>
</dbReference>
<evidence type="ECO:0000256" key="13">
    <source>
        <dbReference type="ARBA" id="ARBA00023231"/>
    </source>
</evidence>
<dbReference type="FunFam" id="3.40.50.2300:FF:000018">
    <property type="entry name" value="DNA-binding transcriptional regulator NtrC"/>
    <property type="match status" value="1"/>
</dbReference>
<name>A0A7T0G0E2_9BACT</name>
<dbReference type="GO" id="GO:0006355">
    <property type="term" value="P:regulation of DNA-templated transcription"/>
    <property type="evidence" value="ECO:0007669"/>
    <property type="project" value="InterPro"/>
</dbReference>
<evidence type="ECO:0000259" key="17">
    <source>
        <dbReference type="PROSITE" id="PS50045"/>
    </source>
</evidence>
<evidence type="ECO:0000256" key="9">
    <source>
        <dbReference type="ARBA" id="ARBA00023015"/>
    </source>
</evidence>
<evidence type="ECO:0000256" key="1">
    <source>
        <dbReference type="ARBA" id="ARBA00004496"/>
    </source>
</evidence>
<dbReference type="PANTHER" id="PTHR32071">
    <property type="entry name" value="TRANSCRIPTIONAL REGULATORY PROTEIN"/>
    <property type="match status" value="1"/>
</dbReference>
<dbReference type="InterPro" id="IPR002197">
    <property type="entry name" value="HTH_Fis"/>
</dbReference>